<dbReference type="AlphaFoldDB" id="A0A2A4B1Y7"/>
<dbReference type="Pfam" id="PF12146">
    <property type="entry name" value="Hydrolase_4"/>
    <property type="match status" value="1"/>
</dbReference>
<gene>
    <name evidence="3" type="ORF">COC42_10790</name>
</gene>
<name>A0A2A4B1Y7_9SPHN</name>
<evidence type="ECO:0000313" key="4">
    <source>
        <dbReference type="Proteomes" id="UP000218366"/>
    </source>
</evidence>
<dbReference type="Gene3D" id="3.40.50.1820">
    <property type="entry name" value="alpha/beta hydrolase"/>
    <property type="match status" value="1"/>
</dbReference>
<feature type="compositionally biased region" description="Low complexity" evidence="1">
    <location>
        <begin position="1"/>
        <end position="10"/>
    </location>
</feature>
<dbReference type="SUPFAM" id="SSF53474">
    <property type="entry name" value="alpha/beta-Hydrolases"/>
    <property type="match status" value="1"/>
</dbReference>
<accession>A0A2A4B1Y7</accession>
<organism evidence="3 4">
    <name type="scientific">Sphingomonas spermidinifaciens</name>
    <dbReference type="NCBI Taxonomy" id="1141889"/>
    <lineage>
        <taxon>Bacteria</taxon>
        <taxon>Pseudomonadati</taxon>
        <taxon>Pseudomonadota</taxon>
        <taxon>Alphaproteobacteria</taxon>
        <taxon>Sphingomonadales</taxon>
        <taxon>Sphingomonadaceae</taxon>
        <taxon>Sphingomonas</taxon>
    </lineage>
</organism>
<evidence type="ECO:0000256" key="1">
    <source>
        <dbReference type="SAM" id="MobiDB-lite"/>
    </source>
</evidence>
<comment type="caution">
    <text evidence="3">The sequence shown here is derived from an EMBL/GenBank/DDBJ whole genome shotgun (WGS) entry which is preliminary data.</text>
</comment>
<dbReference type="EMBL" id="NWMW01000002">
    <property type="protein sequence ID" value="PCD01975.1"/>
    <property type="molecule type" value="Genomic_DNA"/>
</dbReference>
<evidence type="ECO:0000313" key="3">
    <source>
        <dbReference type="EMBL" id="PCD01975.1"/>
    </source>
</evidence>
<dbReference type="InterPro" id="IPR029058">
    <property type="entry name" value="AB_hydrolase_fold"/>
</dbReference>
<protein>
    <submittedName>
        <fullName evidence="3">Alpha/beta hydrolase</fullName>
    </submittedName>
</protein>
<proteinExistence type="predicted"/>
<feature type="domain" description="Serine aminopeptidase S33" evidence="2">
    <location>
        <begin position="76"/>
        <end position="164"/>
    </location>
</feature>
<evidence type="ECO:0000259" key="2">
    <source>
        <dbReference type="Pfam" id="PF12146"/>
    </source>
</evidence>
<sequence>MAPSRAAGADAGRRRSERPSVGPQVIDRRHLIAGAAGTAAFLLARPAIAGAVAPVEEDLRVSPTRTTKLSAWRPARSRGTVVFSHGHGSWPTRYEALAARLNAAGWSVIAPVHVDSMRHPDRAKFTMQASFGERIADLNAAIAGVSAEQPVVLVGHSFGTLGALCLGGALGYIAPFRAPRVKAVLGFSTPGKVPGLIQPTAYTTLAVPVMVVTGTEDRVPGFVADPADHLFVSETAPGPAYTIVAKDGGHELVADGAALTRYVPAIEHFLSAYGLGDAKALAALDKWAAPAGDRFVVKAA</sequence>
<dbReference type="GO" id="GO:0016787">
    <property type="term" value="F:hydrolase activity"/>
    <property type="evidence" value="ECO:0007669"/>
    <property type="project" value="UniProtKB-KW"/>
</dbReference>
<dbReference type="Proteomes" id="UP000218366">
    <property type="component" value="Unassembled WGS sequence"/>
</dbReference>
<keyword evidence="3" id="KW-0378">Hydrolase</keyword>
<reference evidence="3 4" key="1">
    <citation type="submission" date="2017-09" db="EMBL/GenBank/DDBJ databases">
        <title>Sphingomonas spermidinifaciens 9NM-10, whole genome shotgun sequence.</title>
        <authorList>
            <person name="Feng G."/>
            <person name="Zhu H."/>
        </authorList>
    </citation>
    <scope>NUCLEOTIDE SEQUENCE [LARGE SCALE GENOMIC DNA]</scope>
    <source>
        <strain evidence="3 4">9NM-10</strain>
    </source>
</reference>
<dbReference type="OrthoDB" id="7187654at2"/>
<keyword evidence="4" id="KW-1185">Reference proteome</keyword>
<dbReference type="InterPro" id="IPR022742">
    <property type="entry name" value="Hydrolase_4"/>
</dbReference>
<feature type="region of interest" description="Disordered" evidence="1">
    <location>
        <begin position="1"/>
        <end position="24"/>
    </location>
</feature>